<evidence type="ECO:0000256" key="1">
    <source>
        <dbReference type="ARBA" id="ARBA00004323"/>
    </source>
</evidence>
<keyword evidence="4" id="KW-0808">Transferase</keyword>
<evidence type="ECO:0000256" key="3">
    <source>
        <dbReference type="ARBA" id="ARBA00022676"/>
    </source>
</evidence>
<keyword evidence="5" id="KW-0812">Transmembrane</keyword>
<dbReference type="PANTHER" id="PTHR11214:SF349">
    <property type="entry name" value="BETA-1,3-GALACTOSYLTRANSFERASE BRN"/>
    <property type="match status" value="1"/>
</dbReference>
<evidence type="ECO:0000256" key="2">
    <source>
        <dbReference type="ARBA" id="ARBA00008661"/>
    </source>
</evidence>
<evidence type="ECO:0000256" key="10">
    <source>
        <dbReference type="RuleBase" id="RU363063"/>
    </source>
</evidence>
<evidence type="ECO:0000256" key="7">
    <source>
        <dbReference type="ARBA" id="ARBA00022989"/>
    </source>
</evidence>
<comment type="subcellular location">
    <subcellularLocation>
        <location evidence="1 10">Golgi apparatus membrane</location>
        <topology evidence="1 10">Single-pass type II membrane protein</topology>
    </subcellularLocation>
</comment>
<gene>
    <name evidence="11" type="primary">EOG090X07IA</name>
</gene>
<evidence type="ECO:0000313" key="11">
    <source>
        <dbReference type="EMBL" id="SVE72983.1"/>
    </source>
</evidence>
<protein>
    <recommendedName>
        <fullName evidence="10">Hexosyltransferase</fullName>
        <ecNumber evidence="10">2.4.1.-</ecNumber>
    </recommendedName>
</protein>
<dbReference type="EMBL" id="LR003364">
    <property type="protein sequence ID" value="SVE72983.1"/>
    <property type="molecule type" value="mRNA"/>
</dbReference>
<dbReference type="Pfam" id="PF01762">
    <property type="entry name" value="Galactosyl_T"/>
    <property type="match status" value="2"/>
</dbReference>
<name>A0A4Y7LZY1_9CRUS</name>
<evidence type="ECO:0000256" key="4">
    <source>
        <dbReference type="ARBA" id="ARBA00022679"/>
    </source>
</evidence>
<reference evidence="11" key="1">
    <citation type="submission" date="2018-08" db="EMBL/GenBank/DDBJ databases">
        <authorList>
            <person name="Cornetti L."/>
        </authorList>
    </citation>
    <scope>NUCLEOTIDE SEQUENCE</scope>
    <source>
        <strain evidence="11">OM-SAIQ-clone2</strain>
    </source>
</reference>
<evidence type="ECO:0000256" key="6">
    <source>
        <dbReference type="ARBA" id="ARBA00022968"/>
    </source>
</evidence>
<comment type="similarity">
    <text evidence="2 10">Belongs to the glycosyltransferase 31 family.</text>
</comment>
<dbReference type="SUPFAM" id="SSF53448">
    <property type="entry name" value="Nucleotide-diphospho-sugar transferases"/>
    <property type="match status" value="1"/>
</dbReference>
<sequence>MSLLLKKTTWDQTNIDWQFHANANRSTPPPLTQEKDYFTEFSYPLDVDLQPLVKKHMVGETPSTQPINMFNFTYLKSCQNKCSNNSNPKLLFVVKSAIPQFEQREAIRQTWGNQMQFPDIQIRRVFLLGTGTDPEIQRKVDQEDVQYGDIVQADFRDDYLNNTLKTMSGFKWAVENCPSVRYVLFSDDDMYISIKNLLRFLRDPSNYPRQEPTPIVKDVEHRERSLKQEIAPATESIGNLIDEMEDQKLYAGYVFHSPPLRHRPSKWYVSLNEYPYHLWPPYVTAGAYVVSREALLNLHYGSYYTKYFQFDDIFLALVALKVNIDPVHCPEFYFWKKGYSLTGYRDVIASHGYGDPDELRSVWNEQKAIGHA</sequence>
<dbReference type="InterPro" id="IPR029044">
    <property type="entry name" value="Nucleotide-diphossugar_trans"/>
</dbReference>
<dbReference type="AlphaFoldDB" id="A0A4Y7LZY1"/>
<dbReference type="GO" id="GO:0006493">
    <property type="term" value="P:protein O-linked glycosylation"/>
    <property type="evidence" value="ECO:0007669"/>
    <property type="project" value="TreeGrafter"/>
</dbReference>
<proteinExistence type="evidence at transcript level"/>
<dbReference type="GO" id="GO:0016758">
    <property type="term" value="F:hexosyltransferase activity"/>
    <property type="evidence" value="ECO:0007669"/>
    <property type="project" value="InterPro"/>
</dbReference>
<dbReference type="GO" id="GO:0000139">
    <property type="term" value="C:Golgi membrane"/>
    <property type="evidence" value="ECO:0007669"/>
    <property type="project" value="UniProtKB-SubCell"/>
</dbReference>
<keyword evidence="3 10" id="KW-0328">Glycosyltransferase</keyword>
<dbReference type="PANTHER" id="PTHR11214">
    <property type="entry name" value="BETA-1,3-N-ACETYLGLUCOSAMINYLTRANSFERASE"/>
    <property type="match status" value="1"/>
</dbReference>
<keyword evidence="6" id="KW-0735">Signal-anchor</keyword>
<dbReference type="Gene3D" id="3.90.550.50">
    <property type="match status" value="1"/>
</dbReference>
<evidence type="ECO:0000256" key="8">
    <source>
        <dbReference type="ARBA" id="ARBA00023034"/>
    </source>
</evidence>
<keyword evidence="8 10" id="KW-0333">Golgi apparatus</keyword>
<accession>A0A4Y7LZY1</accession>
<dbReference type="GO" id="GO:0008194">
    <property type="term" value="F:UDP-glycosyltransferase activity"/>
    <property type="evidence" value="ECO:0007669"/>
    <property type="project" value="TreeGrafter"/>
</dbReference>
<keyword evidence="7" id="KW-1133">Transmembrane helix</keyword>
<dbReference type="EC" id="2.4.1.-" evidence="10"/>
<evidence type="ECO:0000256" key="5">
    <source>
        <dbReference type="ARBA" id="ARBA00022692"/>
    </source>
</evidence>
<dbReference type="InterPro" id="IPR002659">
    <property type="entry name" value="Glyco_trans_31"/>
</dbReference>
<keyword evidence="9" id="KW-0472">Membrane</keyword>
<evidence type="ECO:0000256" key="9">
    <source>
        <dbReference type="ARBA" id="ARBA00023136"/>
    </source>
</evidence>
<organism evidence="11">
    <name type="scientific">Ceriodaphnia reticulata</name>
    <dbReference type="NCBI Taxonomy" id="302197"/>
    <lineage>
        <taxon>Eukaryota</taxon>
        <taxon>Metazoa</taxon>
        <taxon>Ecdysozoa</taxon>
        <taxon>Arthropoda</taxon>
        <taxon>Crustacea</taxon>
        <taxon>Branchiopoda</taxon>
        <taxon>Diplostraca</taxon>
        <taxon>Cladocera</taxon>
        <taxon>Anomopoda</taxon>
        <taxon>Daphniidae</taxon>
        <taxon>Ceriodaphnia</taxon>
    </lineage>
</organism>